<reference evidence="1 3" key="1">
    <citation type="journal article" date="2002" name="Nature">
        <title>Sequence and analysis of chromosome 2 of Dictyostelium discoideum.</title>
        <authorList>
            <consortium name="Dictyostelium Genome Sequencing Consortium"/>
            <person name="Glockner G."/>
            <person name="Eichinger L."/>
            <person name="Szafranski K."/>
            <person name="Pachebat J.A."/>
            <person name="Bankier A.T."/>
            <person name="Dear P.H."/>
            <person name="Lehmann R."/>
            <person name="Baumgart C."/>
            <person name="Parra G."/>
            <person name="Abril J.F."/>
            <person name="Guigo R."/>
            <person name="Kumpf K."/>
            <person name="Tunggal B."/>
            <person name="Cox E."/>
            <person name="Quail M.A."/>
            <person name="Platzer M."/>
            <person name="Rosenthal A."/>
            <person name="Noegel A.A."/>
        </authorList>
    </citation>
    <scope>NUCLEOTIDE SEQUENCE [LARGE SCALE GENOMIC DNA]</scope>
    <source>
        <strain evidence="1 3">AX4</strain>
    </source>
</reference>
<gene>
    <name evidence="2" type="ORF">DDB_G0273269</name>
    <name evidence="1" type="ORF">DDB_G0273889</name>
</gene>
<keyword evidence="3" id="KW-1185">Reference proteome</keyword>
<dbReference type="RefSeq" id="XP_644561.1">
    <property type="nucleotide sequence ID" value="XM_639469.1"/>
</dbReference>
<dbReference type="EMBL" id="AAFI02000009">
    <property type="protein sequence ID" value="EAL70852.1"/>
    <property type="molecule type" value="Genomic_DNA"/>
</dbReference>
<evidence type="ECO:0000313" key="3">
    <source>
        <dbReference type="Proteomes" id="UP000002195"/>
    </source>
</evidence>
<evidence type="ECO:0000313" key="2">
    <source>
        <dbReference type="EMBL" id="EAL70852.1"/>
    </source>
</evidence>
<organism evidence="1 3">
    <name type="scientific">Dictyostelium discoideum</name>
    <name type="common">Social amoeba</name>
    <dbReference type="NCBI Taxonomy" id="44689"/>
    <lineage>
        <taxon>Eukaryota</taxon>
        <taxon>Amoebozoa</taxon>
        <taxon>Evosea</taxon>
        <taxon>Eumycetozoa</taxon>
        <taxon>Dictyostelia</taxon>
        <taxon>Dictyosteliales</taxon>
        <taxon>Dictyosteliaceae</taxon>
        <taxon>Dictyostelium</taxon>
    </lineage>
</organism>
<proteinExistence type="predicted"/>
<protein>
    <submittedName>
        <fullName evidence="1">Uncharacterized protein</fullName>
    </submittedName>
</protein>
<accession>Q556R0</accession>
<reference evidence="1 3" key="2">
    <citation type="journal article" date="2005" name="Nature">
        <title>The genome of the social amoeba Dictyostelium discoideum.</title>
        <authorList>
            <consortium name="The Dictyostelium discoideum Sequencing Consortium"/>
            <person name="Eichinger L."/>
            <person name="Pachebat J.A."/>
            <person name="Glockner G."/>
            <person name="Rajandream M.A."/>
            <person name="Sucgang R."/>
            <person name="Berriman M."/>
            <person name="Song J."/>
            <person name="Olsen R."/>
            <person name="Szafranski K."/>
            <person name="Xu Q."/>
            <person name="Tunggal B."/>
            <person name="Kummerfeld S."/>
            <person name="Madera M."/>
            <person name="Konfortov B.A."/>
            <person name="Rivero F."/>
            <person name="Bankier A.T."/>
            <person name="Lehmann R."/>
            <person name="Hamlin N."/>
            <person name="Davies R."/>
            <person name="Gaudet P."/>
            <person name="Fey P."/>
            <person name="Pilcher K."/>
            <person name="Chen G."/>
            <person name="Saunders D."/>
            <person name="Sodergren E."/>
            <person name="Davis P."/>
            <person name="Kerhornou A."/>
            <person name="Nie X."/>
            <person name="Hall N."/>
            <person name="Anjard C."/>
            <person name="Hemphill L."/>
            <person name="Bason N."/>
            <person name="Farbrother P."/>
            <person name="Desany B."/>
            <person name="Just E."/>
            <person name="Morio T."/>
            <person name="Rost R."/>
            <person name="Churcher C."/>
            <person name="Cooper J."/>
            <person name="Haydock S."/>
            <person name="van Driessche N."/>
            <person name="Cronin A."/>
            <person name="Goodhead I."/>
            <person name="Muzny D."/>
            <person name="Mourier T."/>
            <person name="Pain A."/>
            <person name="Lu M."/>
            <person name="Harper D."/>
            <person name="Lindsay R."/>
            <person name="Hauser H."/>
            <person name="James K."/>
            <person name="Quiles M."/>
            <person name="Madan Babu M."/>
            <person name="Saito T."/>
            <person name="Buchrieser C."/>
            <person name="Wardroper A."/>
            <person name="Felder M."/>
            <person name="Thangavelu M."/>
            <person name="Johnson D."/>
            <person name="Knights A."/>
            <person name="Loulseged H."/>
            <person name="Mungall K."/>
            <person name="Oliver K."/>
            <person name="Price C."/>
            <person name="Quail M.A."/>
            <person name="Urushihara H."/>
            <person name="Hernandez J."/>
            <person name="Rabbinowitsch E."/>
            <person name="Steffen D."/>
            <person name="Sanders M."/>
            <person name="Ma J."/>
            <person name="Kohara Y."/>
            <person name="Sharp S."/>
            <person name="Simmonds M."/>
            <person name="Spiegler S."/>
            <person name="Tivey A."/>
            <person name="Sugano S."/>
            <person name="White B."/>
            <person name="Walker D."/>
            <person name="Woodward J."/>
            <person name="Winckler T."/>
            <person name="Tanaka Y."/>
            <person name="Shaulsky G."/>
            <person name="Schleicher M."/>
            <person name="Weinstock G."/>
            <person name="Rosenthal A."/>
            <person name="Cox E.C."/>
            <person name="Chisholm R.L."/>
            <person name="Gibbs R."/>
            <person name="Loomis W.F."/>
            <person name="Platzer M."/>
            <person name="Kay R.R."/>
            <person name="Williams J."/>
            <person name="Dear P.H."/>
            <person name="Noegel A.A."/>
            <person name="Barrell B."/>
            <person name="Kuspa A."/>
        </authorList>
    </citation>
    <scope>NUCLEOTIDE SEQUENCE [LARGE SCALE GENOMIC DNA]</scope>
    <source>
        <strain evidence="1 3">AX4</strain>
    </source>
</reference>
<comment type="caution">
    <text evidence="1">The sequence shown here is derived from an EMBL/GenBank/DDBJ whole genome shotgun (WGS) entry which is preliminary data.</text>
</comment>
<dbReference type="KEGG" id="ddi:DDB_G0273889"/>
<dbReference type="Proteomes" id="UP000002195">
    <property type="component" value="Unassembled WGS sequence"/>
</dbReference>
<dbReference type="HOGENOM" id="CLU_3161073_0_0_1"/>
<name>Q556R0_DICDI</name>
<dbReference type="GeneID" id="8619189"/>
<dbReference type="VEuPathDB" id="AmoebaDB:DDB_G0273889"/>
<dbReference type="EMBL" id="AAFI02000011">
    <property type="protein sequence ID" value="EAL70635.1"/>
    <property type="molecule type" value="Genomic_DNA"/>
</dbReference>
<dbReference type="KEGG" id="ddi:DDB_G0273269"/>
<dbReference type="AlphaFoldDB" id="Q556R0"/>
<dbReference type="RefSeq" id="XP_644690.1">
    <property type="nucleotide sequence ID" value="XM_639598.1"/>
</dbReference>
<reference evidence="1" key="3">
    <citation type="submission" date="2009-08" db="EMBL/GenBank/DDBJ databases">
        <authorList>
            <consortium name="The Dictyostelium discoideum Sequencing Consortium"/>
            <person name="Eichinger L."/>
            <person name="Pachebat J.A."/>
            <person name="Gloeckner G."/>
            <person name="Rajandream M.-A."/>
            <person name="Sucgang R."/>
            <person name="Song J."/>
            <person name="Cox E.C."/>
            <person name="Tunggal B."/>
            <person name="Szafranski K."/>
            <person name="Konfortov B.A."/>
            <person name="Farbrother P."/>
            <person name="Bankier A.T."/>
            <person name="Lehmann R."/>
            <person name="Hamlin N."/>
            <person name="Xu Q."/>
            <person name="Davies R."/>
            <person name="Gaudet P."/>
            <person name="Fey P."/>
            <person name="Pilcher K."/>
            <person name="Chen G."/>
            <person name="Saunders D."/>
            <person name="Sodergren E."/>
            <person name="Davis P."/>
            <person name="Nie X."/>
            <person name="Kerhornou A."/>
            <person name="Hemphill L."/>
            <person name="Bason N."/>
            <person name="Berriman M."/>
            <person name="Desany B."/>
            <person name="Churcher C."/>
            <person name="Cooper J."/>
            <person name="van Driessche N."/>
            <person name="Cronin A."/>
            <person name="Goodhead I."/>
            <person name="Muzny D."/>
            <person name="Hall N."/>
            <person name="Harper D."/>
            <person name="Lindsay R."/>
            <person name="Hauser H."/>
            <person name="James K."/>
            <person name="Quiles M."/>
            <person name="Buchrieser C."/>
            <person name="Wardroper A."/>
            <person name="Thangavelu M."/>
            <person name="Johnson D."/>
            <person name="Knights A."/>
            <person name="Loulseged H."/>
            <person name="Mungall K."/>
            <person name="Price C."/>
            <person name="Ma J."/>
            <person name="Quail M."/>
            <person name="Hernandez J."/>
            <person name="Rabbinowitsch E."/>
            <person name="Steffen D."/>
            <person name="Sanders M."/>
            <person name="Weinstock G."/>
            <person name="Sharp S."/>
            <person name="Just E."/>
            <person name="Shaulsky G."/>
            <person name="Simmonds M."/>
            <person name="Tivey A."/>
            <person name="White B."/>
            <person name="Walker D."/>
            <person name="Woodward J."/>
            <person name="Winckler T."/>
            <person name="Schleicher M."/>
            <person name="Rosenthal A."/>
            <person name="Rivero F."/>
            <person name="Chisholm R.L."/>
            <person name="Gibbs R."/>
            <person name="Loomis W.F."/>
            <person name="Platzer M."/>
            <person name="Kay R.R."/>
            <person name="Williams J."/>
            <person name="Dear P.H."/>
            <person name="Noegel A.A."/>
            <person name="Barrell B."/>
            <person name="Kuspa A."/>
        </authorList>
    </citation>
    <scope>NUCLEOTIDE SEQUENCE</scope>
    <source>
        <strain evidence="1">AX4</strain>
    </source>
</reference>
<dbReference type="PaxDb" id="44689-DDB0203019"/>
<dbReference type="GeneID" id="8618787"/>
<evidence type="ECO:0000313" key="1">
    <source>
        <dbReference type="EMBL" id="EAL70635.1"/>
    </source>
</evidence>
<sequence>MEGIIVGNLGTAAIIDIAGLANEVLFLGDHYRYWDLQHWVNQQKLMGL</sequence>